<feature type="transmembrane region" description="Helical" evidence="1">
    <location>
        <begin position="149"/>
        <end position="170"/>
    </location>
</feature>
<feature type="transmembrane region" description="Helical" evidence="1">
    <location>
        <begin position="119"/>
        <end position="137"/>
    </location>
</feature>
<evidence type="ECO:0000313" key="2">
    <source>
        <dbReference type="EMBL" id="MCC9641587.1"/>
    </source>
</evidence>
<feature type="transmembrane region" description="Helical" evidence="1">
    <location>
        <begin position="46"/>
        <end position="68"/>
    </location>
</feature>
<keyword evidence="1" id="KW-0812">Transmembrane</keyword>
<evidence type="ECO:0000256" key="1">
    <source>
        <dbReference type="SAM" id="Phobius"/>
    </source>
</evidence>
<keyword evidence="3" id="KW-1185">Reference proteome</keyword>
<proteinExistence type="predicted"/>
<organism evidence="2 3">
    <name type="scientific">Rhodopirellula halodulae</name>
    <dbReference type="NCBI Taxonomy" id="2894198"/>
    <lineage>
        <taxon>Bacteria</taxon>
        <taxon>Pseudomonadati</taxon>
        <taxon>Planctomycetota</taxon>
        <taxon>Planctomycetia</taxon>
        <taxon>Pirellulales</taxon>
        <taxon>Pirellulaceae</taxon>
        <taxon>Rhodopirellula</taxon>
    </lineage>
</organism>
<sequence>MDSLSVVCLLENRHCQMHTVVNPYEFPGLPEDVGRFNKRGCKRGPALYLVAGAILSAICVAPLHALLALDAFNIVRFNNLFPVAAACAFVLFGMPVGGIVYRVRSRNWPIDPSVLSRQLWMATATLAFPLVTLAFTLPLAELPSNRDRAMLLAMFAFFLAASMAAGILLAGTRRPKSKNG</sequence>
<name>A0ABS8NF82_9BACT</name>
<keyword evidence="1" id="KW-0472">Membrane</keyword>
<comment type="caution">
    <text evidence="2">The sequence shown here is derived from an EMBL/GenBank/DDBJ whole genome shotgun (WGS) entry which is preliminary data.</text>
</comment>
<evidence type="ECO:0000313" key="3">
    <source>
        <dbReference type="Proteomes" id="UP001430306"/>
    </source>
</evidence>
<gene>
    <name evidence="2" type="ORF">LOC71_04825</name>
</gene>
<reference evidence="2" key="1">
    <citation type="submission" date="2021-11" db="EMBL/GenBank/DDBJ databases">
        <title>Genome sequence.</title>
        <authorList>
            <person name="Sun Q."/>
        </authorList>
    </citation>
    <scope>NUCLEOTIDE SEQUENCE</scope>
    <source>
        <strain evidence="2">JC740</strain>
    </source>
</reference>
<accession>A0ABS8NF82</accession>
<feature type="transmembrane region" description="Helical" evidence="1">
    <location>
        <begin position="80"/>
        <end position="99"/>
    </location>
</feature>
<dbReference type="EMBL" id="JAJKFW010000006">
    <property type="protein sequence ID" value="MCC9641587.1"/>
    <property type="molecule type" value="Genomic_DNA"/>
</dbReference>
<dbReference type="Proteomes" id="UP001430306">
    <property type="component" value="Unassembled WGS sequence"/>
</dbReference>
<protein>
    <submittedName>
        <fullName evidence="2">Uncharacterized protein</fullName>
    </submittedName>
</protein>
<keyword evidence="1" id="KW-1133">Transmembrane helix</keyword>